<feature type="compositionally biased region" description="Low complexity" evidence="1">
    <location>
        <begin position="73"/>
        <end position="94"/>
    </location>
</feature>
<dbReference type="PROSITE" id="PS51257">
    <property type="entry name" value="PROKAR_LIPOPROTEIN"/>
    <property type="match status" value="1"/>
</dbReference>
<evidence type="ECO:0000256" key="1">
    <source>
        <dbReference type="SAM" id="MobiDB-lite"/>
    </source>
</evidence>
<feature type="signal peptide" evidence="2">
    <location>
        <begin position="1"/>
        <end position="23"/>
    </location>
</feature>
<proteinExistence type="predicted"/>
<evidence type="ECO:0000313" key="3">
    <source>
        <dbReference type="EMBL" id="HCT13507.1"/>
    </source>
</evidence>
<organism evidence="3 4">
    <name type="scientific">Corynebacterium nuruki</name>
    <dbReference type="NCBI Taxonomy" id="1032851"/>
    <lineage>
        <taxon>Bacteria</taxon>
        <taxon>Bacillati</taxon>
        <taxon>Actinomycetota</taxon>
        <taxon>Actinomycetes</taxon>
        <taxon>Mycobacteriales</taxon>
        <taxon>Corynebacteriaceae</taxon>
        <taxon>Corynebacterium</taxon>
    </lineage>
</organism>
<name>A0A3D4SWW0_9CORY</name>
<reference evidence="3 4" key="1">
    <citation type="journal article" date="2018" name="Nat. Biotechnol.">
        <title>A standardized bacterial taxonomy based on genome phylogeny substantially revises the tree of life.</title>
        <authorList>
            <person name="Parks D.H."/>
            <person name="Chuvochina M."/>
            <person name="Waite D.W."/>
            <person name="Rinke C."/>
            <person name="Skarshewski A."/>
            <person name="Chaumeil P.A."/>
            <person name="Hugenholtz P."/>
        </authorList>
    </citation>
    <scope>NUCLEOTIDE SEQUENCE [LARGE SCALE GENOMIC DNA]</scope>
    <source>
        <strain evidence="3">UBA11247</strain>
    </source>
</reference>
<dbReference type="EMBL" id="DQID01000040">
    <property type="protein sequence ID" value="HCT13507.1"/>
    <property type="molecule type" value="Genomic_DNA"/>
</dbReference>
<evidence type="ECO:0000313" key="4">
    <source>
        <dbReference type="Proteomes" id="UP000261739"/>
    </source>
</evidence>
<evidence type="ECO:0000256" key="2">
    <source>
        <dbReference type="SAM" id="SignalP"/>
    </source>
</evidence>
<feature type="compositionally biased region" description="Pro residues" evidence="1">
    <location>
        <begin position="56"/>
        <end position="72"/>
    </location>
</feature>
<dbReference type="Proteomes" id="UP000261739">
    <property type="component" value="Unassembled WGS sequence"/>
</dbReference>
<feature type="region of interest" description="Disordered" evidence="1">
    <location>
        <begin position="26"/>
        <end position="94"/>
    </location>
</feature>
<comment type="caution">
    <text evidence="3">The sequence shown here is derived from an EMBL/GenBank/DDBJ whole genome shotgun (WGS) entry which is preliminary data.</text>
</comment>
<dbReference type="AlphaFoldDB" id="A0A3D4SWW0"/>
<accession>A0A3D4SWW0</accession>
<protein>
    <submittedName>
        <fullName evidence="3">Uncharacterized protein</fullName>
    </submittedName>
</protein>
<sequence>MKRGRRRLSVACAAASAAALLLAGCDSDGTGVEDAGSHDDSHTDTALSSELGKAPNPAPGAPQPTPGAPQPAPGATVAPPAGSQDTPGPTAPADATAVSYGNYLVPLGGTGNATLTCSFNGNPADEGFAWACQAPVHLGWEATDGGEANSVAYRPGADPEVYALLGNSGVTATDTLAAGTSTPVGDRYTVDTTGDGTTVTDNSTGVAVRMADGGYSRL</sequence>
<gene>
    <name evidence="3" type="ORF">DIW82_01570</name>
</gene>
<feature type="chain" id="PRO_5039212484" evidence="2">
    <location>
        <begin position="24"/>
        <end position="218"/>
    </location>
</feature>
<keyword evidence="2" id="KW-0732">Signal</keyword>